<evidence type="ECO:0000313" key="6">
    <source>
        <dbReference type="EnsemblPlants" id="AUR62004526-RA:cds"/>
    </source>
</evidence>
<proteinExistence type="inferred from homology"/>
<dbReference type="InterPro" id="IPR034751">
    <property type="entry name" value="Yippee"/>
</dbReference>
<protein>
    <recommendedName>
        <fullName evidence="4">Protein yippee-like</fullName>
    </recommendedName>
</protein>
<keyword evidence="2" id="KW-0479">Metal-binding</keyword>
<evidence type="ECO:0000313" key="7">
    <source>
        <dbReference type="Proteomes" id="UP000596660"/>
    </source>
</evidence>
<dbReference type="InterPro" id="IPR039058">
    <property type="entry name" value="Yippee_fam"/>
</dbReference>
<name>A0A803KZR6_CHEQI</name>
<sequence>CKRFYLMADEAGLRAYCCFVCRNYVAEHDDIVSKSFQAHTGRAYLFSHAMNIVTGPKENRNLLTGLHSVADVFCSDCGEALGWKYIKAYEPSQKYKEGKVVLEKFKIVKDGDFC</sequence>
<organism evidence="6 7">
    <name type="scientific">Chenopodium quinoa</name>
    <name type="common">Quinoa</name>
    <dbReference type="NCBI Taxonomy" id="63459"/>
    <lineage>
        <taxon>Eukaryota</taxon>
        <taxon>Viridiplantae</taxon>
        <taxon>Streptophyta</taxon>
        <taxon>Embryophyta</taxon>
        <taxon>Tracheophyta</taxon>
        <taxon>Spermatophyta</taxon>
        <taxon>Magnoliopsida</taxon>
        <taxon>eudicotyledons</taxon>
        <taxon>Gunneridae</taxon>
        <taxon>Pentapetalae</taxon>
        <taxon>Caryophyllales</taxon>
        <taxon>Chenopodiaceae</taxon>
        <taxon>Chenopodioideae</taxon>
        <taxon>Atripliceae</taxon>
        <taxon>Chenopodium</taxon>
    </lineage>
</organism>
<reference evidence="6" key="1">
    <citation type="journal article" date="2017" name="Nature">
        <title>The genome of Chenopodium quinoa.</title>
        <authorList>
            <person name="Jarvis D.E."/>
            <person name="Ho Y.S."/>
            <person name="Lightfoot D.J."/>
            <person name="Schmoeckel S.M."/>
            <person name="Li B."/>
            <person name="Borm T.J.A."/>
            <person name="Ohyanagi H."/>
            <person name="Mineta K."/>
            <person name="Michell C.T."/>
            <person name="Saber N."/>
            <person name="Kharbatia N.M."/>
            <person name="Rupper R.R."/>
            <person name="Sharp A.R."/>
            <person name="Dally N."/>
            <person name="Boughton B.A."/>
            <person name="Woo Y.H."/>
            <person name="Gao G."/>
            <person name="Schijlen E.G.W.M."/>
            <person name="Guo X."/>
            <person name="Momin A.A."/>
            <person name="Negrao S."/>
            <person name="Al-Babili S."/>
            <person name="Gehring C."/>
            <person name="Roessner U."/>
            <person name="Jung C."/>
            <person name="Murphy K."/>
            <person name="Arold S.T."/>
            <person name="Gojobori T."/>
            <person name="van der Linden C.G."/>
            <person name="van Loo E.N."/>
            <person name="Jellen E.N."/>
            <person name="Maughan P.J."/>
            <person name="Tester M."/>
        </authorList>
    </citation>
    <scope>NUCLEOTIDE SEQUENCE [LARGE SCALE GENOMIC DNA]</scope>
    <source>
        <strain evidence="6">cv. PI 614886</strain>
    </source>
</reference>
<evidence type="ECO:0000256" key="3">
    <source>
        <dbReference type="ARBA" id="ARBA00022833"/>
    </source>
</evidence>
<dbReference type="InterPro" id="IPR004910">
    <property type="entry name" value="Yippee/Mis18/Cereblon"/>
</dbReference>
<dbReference type="AlphaFoldDB" id="A0A803KZR6"/>
<evidence type="ECO:0000256" key="4">
    <source>
        <dbReference type="RuleBase" id="RU110713"/>
    </source>
</evidence>
<dbReference type="Proteomes" id="UP000596660">
    <property type="component" value="Unplaced"/>
</dbReference>
<keyword evidence="3" id="KW-0862">Zinc</keyword>
<dbReference type="OMA" id="RYIKAYE"/>
<evidence type="ECO:0000256" key="1">
    <source>
        <dbReference type="ARBA" id="ARBA00005613"/>
    </source>
</evidence>
<dbReference type="PROSITE" id="PS51792">
    <property type="entry name" value="YIPPEE"/>
    <property type="match status" value="1"/>
</dbReference>
<dbReference type="Pfam" id="PF03226">
    <property type="entry name" value="Yippee-Mis18"/>
    <property type="match status" value="1"/>
</dbReference>
<evidence type="ECO:0000256" key="2">
    <source>
        <dbReference type="ARBA" id="ARBA00022723"/>
    </source>
</evidence>
<keyword evidence="7" id="KW-1185">Reference proteome</keyword>
<comment type="similarity">
    <text evidence="1 4">Belongs to the yippee family.</text>
</comment>
<dbReference type="EnsemblPlants" id="AUR62004526-RA">
    <property type="protein sequence ID" value="AUR62004526-RA:cds"/>
    <property type="gene ID" value="AUR62004526"/>
</dbReference>
<dbReference type="PANTHER" id="PTHR13848">
    <property type="entry name" value="PROTEIN YIPPEE-LIKE CG15309-RELATED"/>
    <property type="match status" value="1"/>
</dbReference>
<reference evidence="6" key="2">
    <citation type="submission" date="2021-03" db="UniProtKB">
        <authorList>
            <consortium name="EnsemblPlants"/>
        </authorList>
    </citation>
    <scope>IDENTIFICATION</scope>
</reference>
<evidence type="ECO:0000259" key="5">
    <source>
        <dbReference type="PROSITE" id="PS51792"/>
    </source>
</evidence>
<feature type="domain" description="Yippee" evidence="5">
    <location>
        <begin position="14"/>
        <end position="111"/>
    </location>
</feature>
<dbReference type="GO" id="GO:0046872">
    <property type="term" value="F:metal ion binding"/>
    <property type="evidence" value="ECO:0007669"/>
    <property type="project" value="UniProtKB-KW"/>
</dbReference>
<dbReference type="Gramene" id="AUR62004526-RA">
    <property type="protein sequence ID" value="AUR62004526-RA:cds"/>
    <property type="gene ID" value="AUR62004526"/>
</dbReference>
<accession>A0A803KZR6</accession>